<dbReference type="OrthoDB" id="5977668at2759"/>
<dbReference type="SUPFAM" id="SSF51905">
    <property type="entry name" value="FAD/NAD(P)-binding domain"/>
    <property type="match status" value="1"/>
</dbReference>
<evidence type="ECO:0000259" key="1">
    <source>
        <dbReference type="Pfam" id="PF01593"/>
    </source>
</evidence>
<organism evidence="2 3">
    <name type="scientific">Fibroporia radiculosa</name>
    <dbReference type="NCBI Taxonomy" id="599839"/>
    <lineage>
        <taxon>Eukaryota</taxon>
        <taxon>Fungi</taxon>
        <taxon>Dikarya</taxon>
        <taxon>Basidiomycota</taxon>
        <taxon>Agaricomycotina</taxon>
        <taxon>Agaricomycetes</taxon>
        <taxon>Polyporales</taxon>
        <taxon>Fibroporiaceae</taxon>
        <taxon>Fibroporia</taxon>
    </lineage>
</organism>
<evidence type="ECO:0000313" key="2">
    <source>
        <dbReference type="EMBL" id="CCM01173.1"/>
    </source>
</evidence>
<dbReference type="InParanoid" id="J4G4L9"/>
<dbReference type="Proteomes" id="UP000006352">
    <property type="component" value="Unassembled WGS sequence"/>
</dbReference>
<dbReference type="InterPro" id="IPR050464">
    <property type="entry name" value="Zeta_carotene_desat/Oxidored"/>
</dbReference>
<evidence type="ECO:0000313" key="3">
    <source>
        <dbReference type="Proteomes" id="UP000006352"/>
    </source>
</evidence>
<dbReference type="Gene3D" id="3.50.50.60">
    <property type="entry name" value="FAD/NAD(P)-binding domain"/>
    <property type="match status" value="1"/>
</dbReference>
<name>J4G4L9_9APHY</name>
<dbReference type="Pfam" id="PF01593">
    <property type="entry name" value="Amino_oxidase"/>
    <property type="match status" value="1"/>
</dbReference>
<proteinExistence type="predicted"/>
<dbReference type="InterPro" id="IPR036188">
    <property type="entry name" value="FAD/NAD-bd_sf"/>
</dbReference>
<dbReference type="RefSeq" id="XP_012180456.1">
    <property type="nucleotide sequence ID" value="XM_012325066.1"/>
</dbReference>
<keyword evidence="3" id="KW-1185">Reference proteome</keyword>
<feature type="domain" description="Amine oxidase" evidence="1">
    <location>
        <begin position="10"/>
        <end position="287"/>
    </location>
</feature>
<dbReference type="AlphaFoldDB" id="J4G4L9"/>
<reference evidence="2 3" key="1">
    <citation type="journal article" date="2012" name="Appl. Environ. Microbiol.">
        <title>Short-read sequencing for genomic analysis of the brown rot fungus Fibroporia radiculosa.</title>
        <authorList>
            <person name="Tang J.D."/>
            <person name="Perkins A.D."/>
            <person name="Sonstegard T.S."/>
            <person name="Schroeder S.G."/>
            <person name="Burgess S.C."/>
            <person name="Diehl S.V."/>
        </authorList>
    </citation>
    <scope>NUCLEOTIDE SEQUENCE [LARGE SCALE GENOMIC DNA]</scope>
    <source>
        <strain evidence="2 3">TFFH 294</strain>
    </source>
</reference>
<accession>J4G4L9</accession>
<dbReference type="FunFam" id="1.10.405.20:FF:000001">
    <property type="entry name" value="Amine oxidase"/>
    <property type="match status" value="1"/>
</dbReference>
<dbReference type="EMBL" id="HE797022">
    <property type="protein sequence ID" value="CCM01173.1"/>
    <property type="molecule type" value="Genomic_DNA"/>
</dbReference>
<dbReference type="InterPro" id="IPR002937">
    <property type="entry name" value="Amino_oxidase"/>
</dbReference>
<dbReference type="PANTHER" id="PTHR42923:SF17">
    <property type="entry name" value="AMINE OXIDASE DOMAIN-CONTAINING PROTEIN"/>
    <property type="match status" value="1"/>
</dbReference>
<dbReference type="GeneID" id="24096084"/>
<dbReference type="PANTHER" id="PTHR42923">
    <property type="entry name" value="PROTOPORPHYRINOGEN OXIDASE"/>
    <property type="match status" value="1"/>
</dbReference>
<protein>
    <recommendedName>
        <fullName evidence="1">Amine oxidase domain-containing protein</fullName>
    </recommendedName>
</protein>
<dbReference type="STRING" id="599839.J4G4L9"/>
<gene>
    <name evidence="2" type="ORF">FIBRA_03221</name>
</gene>
<sequence>MKIAVVGSGVSGLAATWLLNEFTNHEVHLYEADSRPGGHAHTVSYEGPKDNSVNVDIGFIVFNPSTYPNFLRFFDIHPDLRKRIRHTDMTFSVSRDKGAFEWAGRNLSSVFCQISRLFDPNMWLMVYDILRFNACAGRLLEHMELASPDDDGPTIGEYLSQEGYSKSFMNDYLIPMTAAIWSTPPAQCALDFPARTLIQFMHNHHLLQIFGKPSWLTLQGGSRIYVERILSKLPKPQLHLSTPVQSLVSTPIHADSRNIELTTASGAHDYYDHVILACHSDTALAILCTGGGATADEERILRAFRWNKNEAVLHCDVRLMPIRRAAWSCWNFLSRSKTNNTGAKKIINEVSLSTYWMNDLQHIPEELHGPIFVTLNPLFDPNPSLVAGRYSYDHPILDAKAIRAQQEVHIIQRKRGISFAGAWLKYGFHEDGFTSGLRAAAAIMQEDATLNEREMHMPFEIVDADRPGRKSHMFAAIFDFLHTWGAKTILGLCLVTFASGIYLTVYGTTLPTNNGDPSS</sequence>
<dbReference type="HOGENOM" id="CLU_028123_2_1_1"/>
<dbReference type="GO" id="GO:0016491">
    <property type="term" value="F:oxidoreductase activity"/>
    <property type="evidence" value="ECO:0007669"/>
    <property type="project" value="InterPro"/>
</dbReference>
<dbReference type="Gene3D" id="1.10.405.20">
    <property type="match status" value="1"/>
</dbReference>